<keyword evidence="1" id="KW-1133">Transmembrane helix</keyword>
<dbReference type="EMBL" id="WUUU01000221">
    <property type="protein sequence ID" value="MXR22210.1"/>
    <property type="molecule type" value="Genomic_DNA"/>
</dbReference>
<dbReference type="RefSeq" id="WP_159527584.1">
    <property type="nucleotide sequence ID" value="NZ_WUUU01000221.1"/>
</dbReference>
<accession>A0A6B0STR4</accession>
<organism evidence="2 3">
    <name type="scientific">Halobacterium bonnevillei</name>
    <dbReference type="NCBI Taxonomy" id="2692200"/>
    <lineage>
        <taxon>Archaea</taxon>
        <taxon>Methanobacteriati</taxon>
        <taxon>Methanobacteriota</taxon>
        <taxon>Stenosarchaea group</taxon>
        <taxon>Halobacteria</taxon>
        <taxon>Halobacteriales</taxon>
        <taxon>Halobacteriaceae</taxon>
        <taxon>Halobacterium</taxon>
    </lineage>
</organism>
<feature type="transmembrane region" description="Helical" evidence="1">
    <location>
        <begin position="162"/>
        <end position="180"/>
    </location>
</feature>
<comment type="caution">
    <text evidence="2">The sequence shown here is derived from an EMBL/GenBank/DDBJ whole genome shotgun (WGS) entry which is preliminary data.</text>
</comment>
<sequence length="197" mass="20908">MRADVNETHADGSVRRNALIGWVLLGGVVLSAMWNVGTGNPLWGAFEVTFVAVAALPAAAARDSRIVVPWPLLALGAVALVGQTLGFHQELTSYTAVAAFALVGVAELDAYTEVEMSRRFTIAFAVLATMAVQGVWTVVRFYADGLLGTSLVVSQARIQWDFVFVTLVAVVVGSAFELYFKRAEGGGSEQEPAVSDT</sequence>
<name>A0A6B0STR4_9EURY</name>
<keyword evidence="1" id="KW-0812">Transmembrane</keyword>
<evidence type="ECO:0000313" key="3">
    <source>
        <dbReference type="Proteomes" id="UP000471521"/>
    </source>
</evidence>
<feature type="transmembrane region" description="Helical" evidence="1">
    <location>
        <begin position="91"/>
        <end position="108"/>
    </location>
</feature>
<proteinExistence type="predicted"/>
<keyword evidence="3" id="KW-1185">Reference proteome</keyword>
<dbReference type="AlphaFoldDB" id="A0A6B0STR4"/>
<feature type="transmembrane region" description="Helical" evidence="1">
    <location>
        <begin position="18"/>
        <end position="36"/>
    </location>
</feature>
<protein>
    <submittedName>
        <fullName evidence="2">Uncharacterized protein</fullName>
    </submittedName>
</protein>
<reference evidence="2 3" key="1">
    <citation type="submission" date="2019-12" db="EMBL/GenBank/DDBJ databases">
        <title>Isolation and characterization of three novel carbon monoxide-oxidizing members of Halobacteria from salione crusts and soils.</title>
        <authorList>
            <person name="Myers M.R."/>
            <person name="King G.M."/>
        </authorList>
    </citation>
    <scope>NUCLEOTIDE SEQUENCE [LARGE SCALE GENOMIC DNA]</scope>
    <source>
        <strain evidence="2 3">PCN9</strain>
    </source>
</reference>
<feature type="transmembrane region" description="Helical" evidence="1">
    <location>
        <begin position="42"/>
        <end position="60"/>
    </location>
</feature>
<keyword evidence="1" id="KW-0472">Membrane</keyword>
<dbReference type="Proteomes" id="UP000471521">
    <property type="component" value="Unassembled WGS sequence"/>
</dbReference>
<gene>
    <name evidence="2" type="ORF">GRX66_17030</name>
</gene>
<evidence type="ECO:0000313" key="2">
    <source>
        <dbReference type="EMBL" id="MXR22210.1"/>
    </source>
</evidence>
<feature type="transmembrane region" description="Helical" evidence="1">
    <location>
        <begin position="120"/>
        <end position="142"/>
    </location>
</feature>
<feature type="transmembrane region" description="Helical" evidence="1">
    <location>
        <begin position="67"/>
        <end position="85"/>
    </location>
</feature>
<evidence type="ECO:0000256" key="1">
    <source>
        <dbReference type="SAM" id="Phobius"/>
    </source>
</evidence>
<dbReference type="OrthoDB" id="342532at2157"/>